<proteinExistence type="predicted"/>
<dbReference type="AlphaFoldDB" id="A0A6I1TYI3"/>
<evidence type="ECO:0000313" key="2">
    <source>
        <dbReference type="Proteomes" id="UP000438885"/>
    </source>
</evidence>
<comment type="caution">
    <text evidence="1">The sequence shown here is derived from an EMBL/GenBank/DDBJ whole genome shotgun (WGS) entry which is preliminary data.</text>
</comment>
<dbReference type="EMBL" id="WIJP01000025">
    <property type="protein sequence ID" value="MQQ30731.1"/>
    <property type="molecule type" value="Genomic_DNA"/>
</dbReference>
<reference evidence="1 2" key="1">
    <citation type="submission" date="2019-10" db="EMBL/GenBank/DDBJ databases">
        <title>Streptococcus mitis of the oral and urogenital tracts.</title>
        <authorList>
            <person name="Price T."/>
            <person name="Mores C.R."/>
            <person name="Putonti C."/>
            <person name="Wolfe A.J."/>
        </authorList>
    </citation>
    <scope>NUCLEOTIDE SEQUENCE [LARGE SCALE GENOMIC DNA]</scope>
    <source>
        <strain evidence="1 2">SM10</strain>
    </source>
</reference>
<accession>A0A6I1TYI3</accession>
<organism evidence="1 2">
    <name type="scientific">Streptococcus mitis</name>
    <dbReference type="NCBI Taxonomy" id="28037"/>
    <lineage>
        <taxon>Bacteria</taxon>
        <taxon>Bacillati</taxon>
        <taxon>Bacillota</taxon>
        <taxon>Bacilli</taxon>
        <taxon>Lactobacillales</taxon>
        <taxon>Streptococcaceae</taxon>
        <taxon>Streptococcus</taxon>
        <taxon>Streptococcus mitis group</taxon>
    </lineage>
</organism>
<dbReference type="Proteomes" id="UP000438885">
    <property type="component" value="Unassembled WGS sequence"/>
</dbReference>
<dbReference type="RefSeq" id="WP_153224451.1">
    <property type="nucleotide sequence ID" value="NZ_WIJP01000025.1"/>
</dbReference>
<gene>
    <name evidence="1" type="ORF">GEZ84_10370</name>
</gene>
<evidence type="ECO:0000313" key="1">
    <source>
        <dbReference type="EMBL" id="MQQ30731.1"/>
    </source>
</evidence>
<name>A0A6I1TYI3_STRMT</name>
<sequence>MSKLKKDQKEYIAVIHHNSGFPEHFWLGSLSKNEVEIIFGILEIIHNRYSQEGVTISYLDIAIISEYATELYDNNTNNQFERFIESIQTKLRLVSYRQLLGPYEKSDSVFHDYPIFLQFTVDNIDQELTLYVSETVYQLEIKKDKNGNIIEEERRIADLFRKEDWPEIQVYEKVKEGYFIKIEKRK</sequence>
<protein>
    <submittedName>
        <fullName evidence="1">Uncharacterized protein</fullName>
    </submittedName>
</protein>